<name>A0ABS3W7T2_9BACL</name>
<dbReference type="PANTHER" id="PTHR12151">
    <property type="entry name" value="ELECTRON TRANSPORT PROTIN SCO1/SENC FAMILY MEMBER"/>
    <property type="match status" value="1"/>
</dbReference>
<gene>
    <name evidence="4" type="ORF">I8J29_08525</name>
</gene>
<dbReference type="InterPro" id="IPR013766">
    <property type="entry name" value="Thioredoxin_domain"/>
</dbReference>
<dbReference type="Proteomes" id="UP000670947">
    <property type="component" value="Unassembled WGS sequence"/>
</dbReference>
<evidence type="ECO:0000313" key="4">
    <source>
        <dbReference type="EMBL" id="MBO7744236.1"/>
    </source>
</evidence>
<dbReference type="EMBL" id="JAGGDJ010000004">
    <property type="protein sequence ID" value="MBO7744236.1"/>
    <property type="molecule type" value="Genomic_DNA"/>
</dbReference>
<protein>
    <submittedName>
        <fullName evidence="4">SCO family protein</fullName>
    </submittedName>
</protein>
<evidence type="ECO:0000313" key="5">
    <source>
        <dbReference type="Proteomes" id="UP000670947"/>
    </source>
</evidence>
<comment type="similarity">
    <text evidence="1">Belongs to the SCO1/2 family.</text>
</comment>
<reference evidence="4 5" key="1">
    <citation type="submission" date="2021-03" db="EMBL/GenBank/DDBJ databases">
        <title>Paenibacillus artemisicola MWE-103 whole genome sequence.</title>
        <authorList>
            <person name="Ham Y.J."/>
        </authorList>
    </citation>
    <scope>NUCLEOTIDE SEQUENCE [LARGE SCALE GENOMIC DNA]</scope>
    <source>
        <strain evidence="4 5">MWE-103</strain>
    </source>
</reference>
<proteinExistence type="inferred from homology"/>
<comment type="caution">
    <text evidence="4">The sequence shown here is derived from an EMBL/GenBank/DDBJ whole genome shotgun (WGS) entry which is preliminary data.</text>
</comment>
<accession>A0ABS3W7T2</accession>
<dbReference type="Pfam" id="PF02630">
    <property type="entry name" value="SCO1-SenC"/>
    <property type="match status" value="1"/>
</dbReference>
<keyword evidence="2" id="KW-0186">Copper</keyword>
<organism evidence="4 5">
    <name type="scientific">Paenibacillus artemisiicola</name>
    <dbReference type="NCBI Taxonomy" id="1172618"/>
    <lineage>
        <taxon>Bacteria</taxon>
        <taxon>Bacillati</taxon>
        <taxon>Bacillota</taxon>
        <taxon>Bacilli</taxon>
        <taxon>Bacillales</taxon>
        <taxon>Paenibacillaceae</taxon>
        <taxon>Paenibacillus</taxon>
    </lineage>
</organism>
<keyword evidence="5" id="KW-1185">Reference proteome</keyword>
<dbReference type="PROSITE" id="PS51352">
    <property type="entry name" value="THIOREDOXIN_2"/>
    <property type="match status" value="1"/>
</dbReference>
<dbReference type="RefSeq" id="WP_208847201.1">
    <property type="nucleotide sequence ID" value="NZ_JAGGDJ010000004.1"/>
</dbReference>
<evidence type="ECO:0000256" key="2">
    <source>
        <dbReference type="ARBA" id="ARBA00023008"/>
    </source>
</evidence>
<dbReference type="PANTHER" id="PTHR12151:SF25">
    <property type="entry name" value="LINALOOL DEHYDRATASE_ISOMERASE DOMAIN-CONTAINING PROTEIN"/>
    <property type="match status" value="1"/>
</dbReference>
<evidence type="ECO:0000256" key="1">
    <source>
        <dbReference type="ARBA" id="ARBA00010996"/>
    </source>
</evidence>
<dbReference type="SUPFAM" id="SSF52833">
    <property type="entry name" value="Thioredoxin-like"/>
    <property type="match status" value="1"/>
</dbReference>
<sequence length="212" mass="23110">MSNGLKKHGLFWSAIILLVIAALLAIRGEIGGQSKLKVIRPVPSFSLTDMDGKLVQSSDLGGSVVLLAFIFTMCPDICPITTSKMVQLQEELKNRGQFGKQVRFVSITIDPEHDTPEVLKQYASKMGADAAGWSFVRGTEQGIQQLASRFGYMVQNLGDGNFVHTVTSLTLIDSRGQVRNVYKMGEDMDNQTVLNDIETLASDLKKTPASAS</sequence>
<evidence type="ECO:0000259" key="3">
    <source>
        <dbReference type="PROSITE" id="PS51352"/>
    </source>
</evidence>
<dbReference type="InterPro" id="IPR003782">
    <property type="entry name" value="SCO1/SenC"/>
</dbReference>
<feature type="domain" description="Thioredoxin" evidence="3">
    <location>
        <begin position="36"/>
        <end position="202"/>
    </location>
</feature>
<dbReference type="InterPro" id="IPR036249">
    <property type="entry name" value="Thioredoxin-like_sf"/>
</dbReference>
<dbReference type="Gene3D" id="3.40.30.10">
    <property type="entry name" value="Glutaredoxin"/>
    <property type="match status" value="1"/>
</dbReference>
<dbReference type="CDD" id="cd02968">
    <property type="entry name" value="SCO"/>
    <property type="match status" value="1"/>
</dbReference>